<sequence length="98" mass="10814">MAKDTINELCYVQVDSGHGVSTNTFWVMALVACKSMGTSAIPQVRLGPSQVDSDHGVSTRTSWTMNLCTILEVKLPYAGRFQSWGFNQHLLVYGLSYP</sequence>
<dbReference type="PROSITE" id="PS51257">
    <property type="entry name" value="PROKAR_LIPOPROTEIN"/>
    <property type="match status" value="1"/>
</dbReference>
<gene>
    <name evidence="1" type="ORF">LLUT_LOCUS15804</name>
</gene>
<evidence type="ECO:0000313" key="2">
    <source>
        <dbReference type="Proteomes" id="UP001497480"/>
    </source>
</evidence>
<accession>A0AAV1X0D4</accession>
<reference evidence="1 2" key="1">
    <citation type="submission" date="2024-03" db="EMBL/GenBank/DDBJ databases">
        <authorList>
            <person name="Martinez-Hernandez J."/>
        </authorList>
    </citation>
    <scope>NUCLEOTIDE SEQUENCE [LARGE SCALE GENOMIC DNA]</scope>
</reference>
<organism evidence="1 2">
    <name type="scientific">Lupinus luteus</name>
    <name type="common">European yellow lupine</name>
    <dbReference type="NCBI Taxonomy" id="3873"/>
    <lineage>
        <taxon>Eukaryota</taxon>
        <taxon>Viridiplantae</taxon>
        <taxon>Streptophyta</taxon>
        <taxon>Embryophyta</taxon>
        <taxon>Tracheophyta</taxon>
        <taxon>Spermatophyta</taxon>
        <taxon>Magnoliopsida</taxon>
        <taxon>eudicotyledons</taxon>
        <taxon>Gunneridae</taxon>
        <taxon>Pentapetalae</taxon>
        <taxon>rosids</taxon>
        <taxon>fabids</taxon>
        <taxon>Fabales</taxon>
        <taxon>Fabaceae</taxon>
        <taxon>Papilionoideae</taxon>
        <taxon>50 kb inversion clade</taxon>
        <taxon>genistoids sensu lato</taxon>
        <taxon>core genistoids</taxon>
        <taxon>Genisteae</taxon>
        <taxon>Lupinus</taxon>
    </lineage>
</organism>
<name>A0AAV1X0D4_LUPLU</name>
<proteinExistence type="predicted"/>
<protein>
    <submittedName>
        <fullName evidence="1">Uncharacterized protein</fullName>
    </submittedName>
</protein>
<comment type="caution">
    <text evidence="1">The sequence shown here is derived from an EMBL/GenBank/DDBJ whole genome shotgun (WGS) entry which is preliminary data.</text>
</comment>
<keyword evidence="2" id="KW-1185">Reference proteome</keyword>
<dbReference type="EMBL" id="CAXHTB010000011">
    <property type="protein sequence ID" value="CAL0314744.1"/>
    <property type="molecule type" value="Genomic_DNA"/>
</dbReference>
<evidence type="ECO:0000313" key="1">
    <source>
        <dbReference type="EMBL" id="CAL0314744.1"/>
    </source>
</evidence>
<dbReference type="Proteomes" id="UP001497480">
    <property type="component" value="Unassembled WGS sequence"/>
</dbReference>
<dbReference type="AlphaFoldDB" id="A0AAV1X0D4"/>